<accession>W4VDU6</accession>
<comment type="caution">
    <text evidence="1">The sequence shown here is derived from an EMBL/GenBank/DDBJ whole genome shotgun (WGS) entry which is preliminary data.</text>
</comment>
<evidence type="ECO:0000313" key="1">
    <source>
        <dbReference type="EMBL" id="GAE90958.1"/>
    </source>
</evidence>
<organism evidence="1 2">
    <name type="scientific">Acetivibrio straminisolvens JCM 21531</name>
    <dbReference type="NCBI Taxonomy" id="1294263"/>
    <lineage>
        <taxon>Bacteria</taxon>
        <taxon>Bacillati</taxon>
        <taxon>Bacillota</taxon>
        <taxon>Clostridia</taxon>
        <taxon>Eubacteriales</taxon>
        <taxon>Oscillospiraceae</taxon>
        <taxon>Acetivibrio</taxon>
    </lineage>
</organism>
<sequence>MSDPYAAYTPNVWQPQDADELYFYPAIERQPQPVLSNRPAQTSIVLFKELTGYPNYGNPSGNADILYTGNRGTWTFDLQPFLLVPGNLNAQLVIRGVLDDHTNVPVANYSARITINGTVVHTGRLPLVHGSPAGQRFNNWRLLTFNVRNLRRNNTVVIQNTSNTGPNDWIAFDWMELSFSQDNKIKTPTLKNKSSGHRVLSLLPLSFHSKRPNKIRGR</sequence>
<dbReference type="EMBL" id="BAVR01000117">
    <property type="protein sequence ID" value="GAE90958.1"/>
    <property type="molecule type" value="Genomic_DNA"/>
</dbReference>
<evidence type="ECO:0000313" key="2">
    <source>
        <dbReference type="Proteomes" id="UP000019109"/>
    </source>
</evidence>
<name>W4VDU6_9FIRM</name>
<dbReference type="Proteomes" id="UP000019109">
    <property type="component" value="Unassembled WGS sequence"/>
</dbReference>
<gene>
    <name evidence="1" type="ORF">JCM21531_4622</name>
</gene>
<protein>
    <submittedName>
        <fullName evidence="1">Uncharacterized protein</fullName>
    </submittedName>
</protein>
<dbReference type="RefSeq" id="WP_243467882.1">
    <property type="nucleotide sequence ID" value="NZ_BAVR01000117.1"/>
</dbReference>
<keyword evidence="2" id="KW-1185">Reference proteome</keyword>
<proteinExistence type="predicted"/>
<dbReference type="AlphaFoldDB" id="W4VDU6"/>
<reference evidence="1" key="1">
    <citation type="journal article" date="2014" name="Genome Announc.">
        <title>Draft Genome Sequence of Clostridium straminisolvens Strain JCM 21531T, Isolated from a Cellulose-Degrading Bacterial Community.</title>
        <authorList>
            <person name="Yuki M."/>
            <person name="Oshima K."/>
            <person name="Suda W."/>
            <person name="Sakamoto M."/>
            <person name="Kitamura K."/>
            <person name="Iida T."/>
            <person name="Hattori M."/>
            <person name="Ohkuma M."/>
        </authorList>
    </citation>
    <scope>NUCLEOTIDE SEQUENCE [LARGE SCALE GENOMIC DNA]</scope>
    <source>
        <strain evidence="1">JCM 21531</strain>
    </source>
</reference>